<dbReference type="CDD" id="cd01184">
    <property type="entry name" value="INT_C_like_1"/>
    <property type="match status" value="1"/>
</dbReference>
<dbReference type="SUPFAM" id="SSF56349">
    <property type="entry name" value="DNA breaking-rejoining enzymes"/>
    <property type="match status" value="1"/>
</dbReference>
<evidence type="ECO:0000256" key="2">
    <source>
        <dbReference type="ARBA" id="ARBA00022908"/>
    </source>
</evidence>
<accession>A0A1W1H461</accession>
<dbReference type="EMBL" id="FWEU01000008">
    <property type="protein sequence ID" value="SLM26382.1"/>
    <property type="molecule type" value="Genomic_DNA"/>
</dbReference>
<dbReference type="InterPro" id="IPR011010">
    <property type="entry name" value="DNA_brk_join_enz"/>
</dbReference>
<dbReference type="GO" id="GO:0006310">
    <property type="term" value="P:DNA recombination"/>
    <property type="evidence" value="ECO:0007669"/>
    <property type="project" value="UniProtKB-KW"/>
</dbReference>
<dbReference type="PROSITE" id="PS51900">
    <property type="entry name" value="CB"/>
    <property type="match status" value="1"/>
</dbReference>
<dbReference type="Gene3D" id="1.10.150.130">
    <property type="match status" value="1"/>
</dbReference>
<evidence type="ECO:0000256" key="1">
    <source>
        <dbReference type="ARBA" id="ARBA00008857"/>
    </source>
</evidence>
<name>A0A1W1H461_9GAMM</name>
<gene>
    <name evidence="7" type="ORF">SAMN04488690_4149</name>
</gene>
<dbReference type="Gene3D" id="1.10.443.10">
    <property type="entry name" value="Intergrase catalytic core"/>
    <property type="match status" value="1"/>
</dbReference>
<dbReference type="InterPro" id="IPR013762">
    <property type="entry name" value="Integrase-like_cat_sf"/>
</dbReference>
<dbReference type="Pfam" id="PF00589">
    <property type="entry name" value="Phage_integrase"/>
    <property type="match status" value="1"/>
</dbReference>
<dbReference type="Pfam" id="PF20172">
    <property type="entry name" value="DUF6538"/>
    <property type="match status" value="1"/>
</dbReference>
<keyword evidence="3 5" id="KW-0238">DNA-binding</keyword>
<evidence type="ECO:0000256" key="3">
    <source>
        <dbReference type="ARBA" id="ARBA00023125"/>
    </source>
</evidence>
<protein>
    <submittedName>
        <fullName evidence="7">Phage integrase family protein</fullName>
    </submittedName>
</protein>
<sequence>MRIPHHLTRSPTGLWAFRQRVPTDLQGVVGRRVFKRTLRTRDLPTARLRALALAAGYAQAFDVLRDQRVDKLSKREADELIARLTQSNNLKELILHRSRAADGTVTERWQIDNEEDLRLFQKMQRQGADPLLDAVNGAPSPAPAPVPKSKLTPITLEDACDAWLATLKGNTLPKTWTIKRTAIVSLVSFLGSKTKLHTLTRTDLARWYQHMREEGASTPTLTNKQSYIGGKGGFFEWAMASGYYPRGDNVAAGHVSYSIREKRARRKFGFKPYDAHQVQALFAPAAFEQLALSARWAAVIGLYTGARAAEVGQLLPSDVTEEAGLLCIHMSDEGEHQKLKSDASIRTVPVHPDLLTLGFKEWVEGLRAAEAKRLFPAAKPDAKNGAGNWITKAFGRHLEAVGKNWTPGKRGFHSLRKTVIQSLQGAGVPSELRAQVVGHELDDEHHATYSREFTAHEKLHGPGKNTPGLAVLDFGLNLPALRALLNDQTPRKRVRRTSTG</sequence>
<evidence type="ECO:0000313" key="7">
    <source>
        <dbReference type="EMBL" id="SLM26382.1"/>
    </source>
</evidence>
<evidence type="ECO:0000256" key="4">
    <source>
        <dbReference type="ARBA" id="ARBA00023172"/>
    </source>
</evidence>
<dbReference type="PANTHER" id="PTHR30349:SF41">
    <property type="entry name" value="INTEGRASE_RECOMBINASE PROTEIN MJ0367-RELATED"/>
    <property type="match status" value="1"/>
</dbReference>
<dbReference type="GO" id="GO:0015074">
    <property type="term" value="P:DNA integration"/>
    <property type="evidence" value="ECO:0007669"/>
    <property type="project" value="UniProtKB-KW"/>
</dbReference>
<dbReference type="InterPro" id="IPR046668">
    <property type="entry name" value="DUF6538"/>
</dbReference>
<evidence type="ECO:0000313" key="8">
    <source>
        <dbReference type="Proteomes" id="UP000191133"/>
    </source>
</evidence>
<reference evidence="8" key="1">
    <citation type="submission" date="2016-10" db="EMBL/GenBank/DDBJ databases">
        <authorList>
            <person name="Varghese N."/>
            <person name="Submissions S."/>
        </authorList>
    </citation>
    <scope>NUCLEOTIDE SEQUENCE [LARGE SCALE GENOMIC DNA]</scope>
    <source>
        <strain evidence="8">92MFCol6.1</strain>
    </source>
</reference>
<proteinExistence type="inferred from homology"/>
<dbReference type="InterPro" id="IPR044068">
    <property type="entry name" value="CB"/>
</dbReference>
<keyword evidence="4" id="KW-0233">DNA recombination</keyword>
<dbReference type="InterPro" id="IPR010998">
    <property type="entry name" value="Integrase_recombinase_N"/>
</dbReference>
<organism evidence="7 8">
    <name type="scientific">Stenotrophomonas indicatrix</name>
    <dbReference type="NCBI Taxonomy" id="2045451"/>
    <lineage>
        <taxon>Bacteria</taxon>
        <taxon>Pseudomonadati</taxon>
        <taxon>Pseudomonadota</taxon>
        <taxon>Gammaproteobacteria</taxon>
        <taxon>Lysobacterales</taxon>
        <taxon>Lysobacteraceae</taxon>
        <taxon>Stenotrophomonas</taxon>
    </lineage>
</organism>
<comment type="similarity">
    <text evidence="1">Belongs to the 'phage' integrase family.</text>
</comment>
<dbReference type="PANTHER" id="PTHR30349">
    <property type="entry name" value="PHAGE INTEGRASE-RELATED"/>
    <property type="match status" value="1"/>
</dbReference>
<feature type="domain" description="Core-binding (CB)" evidence="6">
    <location>
        <begin position="154"/>
        <end position="236"/>
    </location>
</feature>
<keyword evidence="2" id="KW-0229">DNA integration</keyword>
<dbReference type="InterPro" id="IPR050090">
    <property type="entry name" value="Tyrosine_recombinase_XerCD"/>
</dbReference>
<evidence type="ECO:0000256" key="5">
    <source>
        <dbReference type="PROSITE-ProRule" id="PRU01248"/>
    </source>
</evidence>
<evidence type="ECO:0000259" key="6">
    <source>
        <dbReference type="PROSITE" id="PS51900"/>
    </source>
</evidence>
<dbReference type="InterPro" id="IPR002104">
    <property type="entry name" value="Integrase_catalytic"/>
</dbReference>
<dbReference type="Proteomes" id="UP000191133">
    <property type="component" value="Unassembled WGS sequence"/>
</dbReference>
<dbReference type="AlphaFoldDB" id="A0A1W1H461"/>
<dbReference type="RefSeq" id="WP_080150793.1">
    <property type="nucleotide sequence ID" value="NZ_FWEU01000008.1"/>
</dbReference>
<dbReference type="GO" id="GO:0003677">
    <property type="term" value="F:DNA binding"/>
    <property type="evidence" value="ECO:0007669"/>
    <property type="project" value="UniProtKB-UniRule"/>
</dbReference>